<evidence type="ECO:0000256" key="12">
    <source>
        <dbReference type="PROSITE-ProRule" id="PRU01015"/>
    </source>
</evidence>
<dbReference type="SUPFAM" id="SSF57667">
    <property type="entry name" value="beta-beta-alpha zinc fingers"/>
    <property type="match status" value="1"/>
</dbReference>
<feature type="compositionally biased region" description="Acidic residues" evidence="13">
    <location>
        <begin position="138"/>
        <end position="156"/>
    </location>
</feature>
<name>A0A5C2RZV9_9APHY</name>
<dbReference type="GO" id="GO:0032259">
    <property type="term" value="P:methylation"/>
    <property type="evidence" value="ECO:0007669"/>
    <property type="project" value="UniProtKB-KW"/>
</dbReference>
<proteinExistence type="predicted"/>
<sequence>MALRLTGSHILEPEHHSDPERGDDHAESSSSEDEDDDEDLNWDDWVSDSLAKRPCKSLFENRTFDTVQEALLYDETTHGFSLKAITERLGLDPYKRIRLINWIRKEHPSSSDVAALTGSELFFTSDEYLKPSLEDDPLLQIEPDDWTDSDEDEELEKPDAPKDLASATRRIQALQRKLEQAKQDLVYYRQFVSQRLNLAGLSDELKKSNESSSSTHVAVPLRDDDSHYFQSYAENDIHSVMINDKVRTASYAKYILSNQDVFKDAVVMDVGCGTGILSLFAAKAGAKRVFAIDASDIAEKAQQIIKDNDLDNVITLIRGKVEDINLPEGYEKVDIIVSEWMGYALLYESMLDSVLHARDRFLRAGGIMAPSQTQMMFALCEAGELFKERIGFWSDVYGFDLSAMAKDVYEDAVVDVVGPETVVSEPVVIKDLYLGDITPKQLDFSSSFKLVSTSERRIKVHSFVLYFDTFFTSTGEPIPPDTDVYIIKEGDSVLAEVWPLGGRPYQARRMSSGSPLKGKGRPKVTSFSTGPASMPTHWKQTIFFLREPITVAEGTIVEGTFKCKKRSENSRELDVEIHYTVKDPENASEPGDIFVQLYKVR</sequence>
<dbReference type="Gene3D" id="3.40.50.150">
    <property type="entry name" value="Vaccinia Virus protein VP39"/>
    <property type="match status" value="1"/>
</dbReference>
<comment type="subcellular location">
    <subcellularLocation>
        <location evidence="1">Cytoplasm</location>
        <location evidence="1">Cytosol</location>
    </subcellularLocation>
</comment>
<dbReference type="Pfam" id="PF22528">
    <property type="entry name" value="PRMT_C"/>
    <property type="match status" value="2"/>
</dbReference>
<dbReference type="SUPFAM" id="SSF53335">
    <property type="entry name" value="S-adenosyl-L-methionine-dependent methyltransferases"/>
    <property type="match status" value="1"/>
</dbReference>
<keyword evidence="4 12" id="KW-0489">Methyltransferase</keyword>
<keyword evidence="8" id="KW-0863">Zinc-finger</keyword>
<evidence type="ECO:0000256" key="3">
    <source>
        <dbReference type="ARBA" id="ARBA00022490"/>
    </source>
</evidence>
<dbReference type="GO" id="GO:0008270">
    <property type="term" value="F:zinc ion binding"/>
    <property type="evidence" value="ECO:0007669"/>
    <property type="project" value="UniProtKB-KW"/>
</dbReference>
<dbReference type="AlphaFoldDB" id="A0A5C2RZV9"/>
<dbReference type="Gene3D" id="2.70.160.11">
    <property type="entry name" value="Hnrnp arginine n-methyltransferase1"/>
    <property type="match status" value="1"/>
</dbReference>
<evidence type="ECO:0000256" key="10">
    <source>
        <dbReference type="ARBA" id="ARBA00047384"/>
    </source>
</evidence>
<keyword evidence="5 12" id="KW-0808">Transferase</keyword>
<dbReference type="InterPro" id="IPR036236">
    <property type="entry name" value="Znf_C2H2_sf"/>
</dbReference>
<feature type="region of interest" description="Disordered" evidence="13">
    <location>
        <begin position="138"/>
        <end position="163"/>
    </location>
</feature>
<dbReference type="InterPro" id="IPR029063">
    <property type="entry name" value="SAM-dependent_MTases_sf"/>
</dbReference>
<evidence type="ECO:0000259" key="14">
    <source>
        <dbReference type="Pfam" id="PF21137"/>
    </source>
</evidence>
<keyword evidence="6 12" id="KW-0949">S-adenosyl-L-methionine</keyword>
<dbReference type="Pfam" id="PF21137">
    <property type="entry name" value="ANM3_C2H2_Zf"/>
    <property type="match status" value="1"/>
</dbReference>
<feature type="domain" description="Protein arginine N-methyltransferase" evidence="15">
    <location>
        <begin position="523"/>
        <end position="583"/>
    </location>
</feature>
<dbReference type="GO" id="GO:0042054">
    <property type="term" value="F:histone methyltransferase activity"/>
    <property type="evidence" value="ECO:0007669"/>
    <property type="project" value="TreeGrafter"/>
</dbReference>
<evidence type="ECO:0000256" key="7">
    <source>
        <dbReference type="ARBA" id="ARBA00022723"/>
    </source>
</evidence>
<evidence type="ECO:0000256" key="11">
    <source>
        <dbReference type="ARBA" id="ARBA00049303"/>
    </source>
</evidence>
<dbReference type="STRING" id="1328759.A0A5C2RZV9"/>
<dbReference type="InterPro" id="IPR049482">
    <property type="entry name" value="ANM3-like_C2H2_Zf"/>
</dbReference>
<dbReference type="EC" id="2.1.1.319" evidence="2"/>
<dbReference type="GO" id="GO:0005634">
    <property type="term" value="C:nucleus"/>
    <property type="evidence" value="ECO:0007669"/>
    <property type="project" value="TreeGrafter"/>
</dbReference>
<comment type="catalytic activity">
    <reaction evidence="11">
        <text>L-arginyl-[protein] + S-adenosyl-L-methionine = N(omega)-methyl-L-arginyl-[protein] + S-adenosyl-L-homocysteine + H(+)</text>
        <dbReference type="Rhea" id="RHEA:48100"/>
        <dbReference type="Rhea" id="RHEA-COMP:10532"/>
        <dbReference type="Rhea" id="RHEA-COMP:11990"/>
        <dbReference type="ChEBI" id="CHEBI:15378"/>
        <dbReference type="ChEBI" id="CHEBI:29965"/>
        <dbReference type="ChEBI" id="CHEBI:57856"/>
        <dbReference type="ChEBI" id="CHEBI:59789"/>
        <dbReference type="ChEBI" id="CHEBI:65280"/>
    </reaction>
    <physiologicalReaction direction="left-to-right" evidence="11">
        <dbReference type="Rhea" id="RHEA:48101"/>
    </physiologicalReaction>
</comment>
<dbReference type="Pfam" id="PF06325">
    <property type="entry name" value="PrmA"/>
    <property type="match status" value="1"/>
</dbReference>
<evidence type="ECO:0000313" key="16">
    <source>
        <dbReference type="EMBL" id="RPD56636.1"/>
    </source>
</evidence>
<evidence type="ECO:0000256" key="1">
    <source>
        <dbReference type="ARBA" id="ARBA00004514"/>
    </source>
</evidence>
<feature type="region of interest" description="Disordered" evidence="13">
    <location>
        <begin position="1"/>
        <end position="41"/>
    </location>
</feature>
<dbReference type="GO" id="GO:0005829">
    <property type="term" value="C:cytosol"/>
    <property type="evidence" value="ECO:0007669"/>
    <property type="project" value="UniProtKB-SubCell"/>
</dbReference>
<gene>
    <name evidence="16" type="ORF">L227DRAFT_531384</name>
</gene>
<evidence type="ECO:0000256" key="8">
    <source>
        <dbReference type="ARBA" id="ARBA00022771"/>
    </source>
</evidence>
<feature type="domain" description="Protein arginine N-methyltransferase" evidence="15">
    <location>
        <begin position="374"/>
        <end position="476"/>
    </location>
</feature>
<dbReference type="EMBL" id="ML122286">
    <property type="protein sequence ID" value="RPD56636.1"/>
    <property type="molecule type" value="Genomic_DNA"/>
</dbReference>
<feature type="compositionally biased region" description="Acidic residues" evidence="13">
    <location>
        <begin position="30"/>
        <end position="41"/>
    </location>
</feature>
<dbReference type="InterPro" id="IPR055135">
    <property type="entry name" value="PRMT_dom"/>
</dbReference>
<reference evidence="16" key="1">
    <citation type="journal article" date="2018" name="Genome Biol. Evol.">
        <title>Genomics and development of Lentinus tigrinus, a white-rot wood-decaying mushroom with dimorphic fruiting bodies.</title>
        <authorList>
            <person name="Wu B."/>
            <person name="Xu Z."/>
            <person name="Knudson A."/>
            <person name="Carlson A."/>
            <person name="Chen N."/>
            <person name="Kovaka S."/>
            <person name="LaButti K."/>
            <person name="Lipzen A."/>
            <person name="Pennachio C."/>
            <person name="Riley R."/>
            <person name="Schakwitz W."/>
            <person name="Umezawa K."/>
            <person name="Ohm R.A."/>
            <person name="Grigoriev I.V."/>
            <person name="Nagy L.G."/>
            <person name="Gibbons J."/>
            <person name="Hibbett D."/>
        </authorList>
    </citation>
    <scope>NUCLEOTIDE SEQUENCE [LARGE SCALE GENOMIC DNA]</scope>
    <source>
        <strain evidence="16">ALCF2SS1-6</strain>
    </source>
</reference>
<feature type="compositionally biased region" description="Basic and acidic residues" evidence="13">
    <location>
        <begin position="11"/>
        <end position="27"/>
    </location>
</feature>
<evidence type="ECO:0000256" key="2">
    <source>
        <dbReference type="ARBA" id="ARBA00011925"/>
    </source>
</evidence>
<dbReference type="PANTHER" id="PTHR11006">
    <property type="entry name" value="PROTEIN ARGININE N-METHYLTRANSFERASE"/>
    <property type="match status" value="1"/>
</dbReference>
<dbReference type="PANTHER" id="PTHR11006:SF53">
    <property type="entry name" value="PROTEIN ARGININE N-METHYLTRANSFERASE 3"/>
    <property type="match status" value="1"/>
</dbReference>
<evidence type="ECO:0000256" key="4">
    <source>
        <dbReference type="ARBA" id="ARBA00022603"/>
    </source>
</evidence>
<keyword evidence="7" id="KW-0479">Metal-binding</keyword>
<evidence type="ECO:0000259" key="15">
    <source>
        <dbReference type="Pfam" id="PF22528"/>
    </source>
</evidence>
<organism evidence="16 17">
    <name type="scientific">Lentinus tigrinus ALCF2SS1-6</name>
    <dbReference type="NCBI Taxonomy" id="1328759"/>
    <lineage>
        <taxon>Eukaryota</taxon>
        <taxon>Fungi</taxon>
        <taxon>Dikarya</taxon>
        <taxon>Basidiomycota</taxon>
        <taxon>Agaricomycotina</taxon>
        <taxon>Agaricomycetes</taxon>
        <taxon>Polyporales</taxon>
        <taxon>Polyporaceae</taxon>
        <taxon>Lentinus</taxon>
    </lineage>
</organism>
<evidence type="ECO:0000256" key="13">
    <source>
        <dbReference type="SAM" id="MobiDB-lite"/>
    </source>
</evidence>
<protein>
    <recommendedName>
        <fullName evidence="2">type I protein arginine methyltransferase</fullName>
        <ecNumber evidence="2">2.1.1.319</ecNumber>
    </recommendedName>
</protein>
<dbReference type="FunFam" id="3.40.50.150:FF:000003">
    <property type="entry name" value="Blast:Protein arginine N-methyltransferase 1"/>
    <property type="match status" value="1"/>
</dbReference>
<evidence type="ECO:0000256" key="6">
    <source>
        <dbReference type="ARBA" id="ARBA00022691"/>
    </source>
</evidence>
<dbReference type="Proteomes" id="UP000313359">
    <property type="component" value="Unassembled WGS sequence"/>
</dbReference>
<accession>A0A5C2RZV9</accession>
<evidence type="ECO:0000313" key="17">
    <source>
        <dbReference type="Proteomes" id="UP000313359"/>
    </source>
</evidence>
<feature type="region of interest" description="Disordered" evidence="13">
    <location>
        <begin position="509"/>
        <end position="532"/>
    </location>
</feature>
<dbReference type="OrthoDB" id="7848332at2759"/>
<evidence type="ECO:0000256" key="5">
    <source>
        <dbReference type="ARBA" id="ARBA00022679"/>
    </source>
</evidence>
<keyword evidence="17" id="KW-1185">Reference proteome</keyword>
<dbReference type="PROSITE" id="PS51678">
    <property type="entry name" value="SAM_MT_PRMT"/>
    <property type="match status" value="1"/>
</dbReference>
<keyword evidence="9" id="KW-0862">Zinc</keyword>
<feature type="domain" description="Protein arginine N-methyltransferase 3-like C2H2 zinc finger" evidence="14">
    <location>
        <begin position="86"/>
        <end position="131"/>
    </location>
</feature>
<comment type="catalytic activity">
    <reaction evidence="10">
        <text>L-arginyl-[protein] + 2 S-adenosyl-L-methionine = N(omega),N(omega)-dimethyl-L-arginyl-[protein] + 2 S-adenosyl-L-homocysteine + 2 H(+)</text>
        <dbReference type="Rhea" id="RHEA:48096"/>
        <dbReference type="Rhea" id="RHEA-COMP:10532"/>
        <dbReference type="Rhea" id="RHEA-COMP:11991"/>
        <dbReference type="ChEBI" id="CHEBI:15378"/>
        <dbReference type="ChEBI" id="CHEBI:29965"/>
        <dbReference type="ChEBI" id="CHEBI:57856"/>
        <dbReference type="ChEBI" id="CHEBI:59789"/>
        <dbReference type="ChEBI" id="CHEBI:61897"/>
        <dbReference type="EC" id="2.1.1.319"/>
    </reaction>
    <physiologicalReaction direction="left-to-right" evidence="10">
        <dbReference type="Rhea" id="RHEA:48097"/>
    </physiologicalReaction>
</comment>
<dbReference type="CDD" id="cd02440">
    <property type="entry name" value="AdoMet_MTases"/>
    <property type="match status" value="1"/>
</dbReference>
<evidence type="ECO:0000256" key="9">
    <source>
        <dbReference type="ARBA" id="ARBA00022833"/>
    </source>
</evidence>
<dbReference type="InterPro" id="IPR025799">
    <property type="entry name" value="Arg_MeTrfase"/>
</dbReference>
<keyword evidence="3" id="KW-0963">Cytoplasm</keyword>
<dbReference type="GO" id="GO:0035242">
    <property type="term" value="F:protein-arginine omega-N asymmetric methyltransferase activity"/>
    <property type="evidence" value="ECO:0007669"/>
    <property type="project" value="UniProtKB-EC"/>
</dbReference>